<dbReference type="InterPro" id="IPR011089">
    <property type="entry name" value="GmrSD_C"/>
</dbReference>
<evidence type="ECO:0000259" key="2">
    <source>
        <dbReference type="Pfam" id="PF07510"/>
    </source>
</evidence>
<dbReference type="Pfam" id="PF07510">
    <property type="entry name" value="GmrSD_C"/>
    <property type="match status" value="1"/>
</dbReference>
<accession>A0A379EE56</accession>
<feature type="domain" description="GmrSD restriction endonucleases N-terminal" evidence="1">
    <location>
        <begin position="11"/>
        <end position="236"/>
    </location>
</feature>
<dbReference type="PANTHER" id="PTHR35149:SF2">
    <property type="entry name" value="DUF262 DOMAIN-CONTAINING PROTEIN"/>
    <property type="match status" value="1"/>
</dbReference>
<dbReference type="AlphaFoldDB" id="A0A379EE56"/>
<dbReference type="Pfam" id="PF03235">
    <property type="entry name" value="GmrSD_N"/>
    <property type="match status" value="1"/>
</dbReference>
<dbReference type="Proteomes" id="UP000255469">
    <property type="component" value="Unassembled WGS sequence"/>
</dbReference>
<name>A0A379EE56_9BACT</name>
<proteinExistence type="predicted"/>
<feature type="domain" description="GmrSD restriction endonucleases C-terminal" evidence="2">
    <location>
        <begin position="429"/>
        <end position="563"/>
    </location>
</feature>
<dbReference type="PANTHER" id="PTHR35149">
    <property type="entry name" value="SLL5132 PROTEIN"/>
    <property type="match status" value="1"/>
</dbReference>
<reference evidence="3 4" key="1">
    <citation type="submission" date="2018-06" db="EMBL/GenBank/DDBJ databases">
        <authorList>
            <consortium name="Pathogen Informatics"/>
            <person name="Doyle S."/>
        </authorList>
    </citation>
    <scope>NUCLEOTIDE SEQUENCE [LARGE SCALE GENOMIC DNA]</scope>
    <source>
        <strain evidence="3 4">NCTC13067</strain>
    </source>
</reference>
<evidence type="ECO:0000259" key="1">
    <source>
        <dbReference type="Pfam" id="PF03235"/>
    </source>
</evidence>
<protein>
    <submittedName>
        <fullName evidence="3">Uncharacterized conserved protein</fullName>
    </submittedName>
</protein>
<dbReference type="InterPro" id="IPR004919">
    <property type="entry name" value="GmrSD_N"/>
</dbReference>
<sequence>MSKLNIDQKTVKGLFQDSKSDFLIPDYQRPYAWGDEECKTLWEDLFSFSFPNDDSDQFNDSDEYFLGPIVTFKNNEGKMEIIDGQQRLTTLMLLLRAFYNKLGHMQDSRSVKMKEDIEKCIWRANGFGEYNKNDLKIDSEVATDKDKEEFLDILRNGDTKGKMSKYASNFRYFEREIEEFLSHYPSYFAYFPLRILNNCVLLPIEAESQDTALRIFSTLNDRGKPLSDADIFKAQFYKYYSSLGKKDNFIDTWKELEVIAAEVFHPISGTPLDELFTRYMYYERAQQGNKSSTTESLRKFYEKNNYELFKKDTTLENLVRLARFWQDINNQDEERFSIRILKRLFVLNYAPNGMWTYFVSVYFMHNHDSDDNLDEEAFFHFLNRIIGFIWAYAITNPGVNSLRTPVYAEMLNIVNNVDVSFVNFLFDETRFRAQFSNYVFSNNRAITKAMITWWAFSFDNQSLLSLESTFDIEHIFPRNRQQKENSLRNESSLEMLGNKSLLERRINIRASDYRFVDKIKYYNGFQTAKGRKEGTNINELKCLAAGRTDYTEQDIEERSERILDGFVEYLRKNELIKSVQPTAVLNS</sequence>
<evidence type="ECO:0000313" key="3">
    <source>
        <dbReference type="EMBL" id="SUB94355.1"/>
    </source>
</evidence>
<gene>
    <name evidence="3" type="ORF">NCTC13067_02224</name>
</gene>
<organism evidence="3 4">
    <name type="scientific">Prevotella denticola</name>
    <dbReference type="NCBI Taxonomy" id="28129"/>
    <lineage>
        <taxon>Bacteria</taxon>
        <taxon>Pseudomonadati</taxon>
        <taxon>Bacteroidota</taxon>
        <taxon>Bacteroidia</taxon>
        <taxon>Bacteroidales</taxon>
        <taxon>Prevotellaceae</taxon>
        <taxon>Prevotella</taxon>
    </lineage>
</organism>
<dbReference type="EMBL" id="UGTM01000002">
    <property type="protein sequence ID" value="SUB94355.1"/>
    <property type="molecule type" value="Genomic_DNA"/>
</dbReference>
<dbReference type="RefSeq" id="WP_025068238.1">
    <property type="nucleotide sequence ID" value="NZ_CAUVPN010000010.1"/>
</dbReference>
<evidence type="ECO:0000313" key="4">
    <source>
        <dbReference type="Proteomes" id="UP000255469"/>
    </source>
</evidence>